<evidence type="ECO:0000259" key="2">
    <source>
        <dbReference type="Pfam" id="PF08241"/>
    </source>
</evidence>
<evidence type="ECO:0000313" key="4">
    <source>
        <dbReference type="Proteomes" id="UP000184520"/>
    </source>
</evidence>
<dbReference type="SUPFAM" id="SSF53335">
    <property type="entry name" value="S-adenosyl-L-methionine-dependent methyltransferases"/>
    <property type="match status" value="1"/>
</dbReference>
<dbReference type="Proteomes" id="UP000184520">
    <property type="component" value="Unassembled WGS sequence"/>
</dbReference>
<keyword evidence="3" id="KW-0489">Methyltransferase</keyword>
<dbReference type="AlphaFoldDB" id="A0A1M5LH15"/>
<gene>
    <name evidence="3" type="ORF">SAMN05216361_2662</name>
</gene>
<protein>
    <submittedName>
        <fullName evidence="3">Ubiquinone/menaquinone biosynthesis C-methylase UbiE</fullName>
    </submittedName>
</protein>
<dbReference type="STRING" id="634436.SAMN05216361_2662"/>
<name>A0A1M5LH15_9ALTE</name>
<dbReference type="InterPro" id="IPR029063">
    <property type="entry name" value="SAM-dependent_MTases_sf"/>
</dbReference>
<dbReference type="PANTHER" id="PTHR43861">
    <property type="entry name" value="TRANS-ACONITATE 2-METHYLTRANSFERASE-RELATED"/>
    <property type="match status" value="1"/>
</dbReference>
<feature type="transmembrane region" description="Helical" evidence="1">
    <location>
        <begin position="211"/>
        <end position="231"/>
    </location>
</feature>
<dbReference type="GO" id="GO:0008757">
    <property type="term" value="F:S-adenosylmethionine-dependent methyltransferase activity"/>
    <property type="evidence" value="ECO:0007669"/>
    <property type="project" value="InterPro"/>
</dbReference>
<evidence type="ECO:0000313" key="3">
    <source>
        <dbReference type="EMBL" id="SHG64434.1"/>
    </source>
</evidence>
<organism evidence="3 4">
    <name type="scientific">Marisediminitalea aggregata</name>
    <dbReference type="NCBI Taxonomy" id="634436"/>
    <lineage>
        <taxon>Bacteria</taxon>
        <taxon>Pseudomonadati</taxon>
        <taxon>Pseudomonadota</taxon>
        <taxon>Gammaproteobacteria</taxon>
        <taxon>Alteromonadales</taxon>
        <taxon>Alteromonadaceae</taxon>
        <taxon>Marisediminitalea</taxon>
    </lineage>
</organism>
<evidence type="ECO:0000256" key="1">
    <source>
        <dbReference type="SAM" id="Phobius"/>
    </source>
</evidence>
<reference evidence="4" key="1">
    <citation type="submission" date="2016-11" db="EMBL/GenBank/DDBJ databases">
        <authorList>
            <person name="Varghese N."/>
            <person name="Submissions S."/>
        </authorList>
    </citation>
    <scope>NUCLEOTIDE SEQUENCE [LARGE SCALE GENOMIC DNA]</scope>
    <source>
        <strain evidence="4">CGMCC 1.8995</strain>
    </source>
</reference>
<dbReference type="Pfam" id="PF08241">
    <property type="entry name" value="Methyltransf_11"/>
    <property type="match status" value="1"/>
</dbReference>
<sequence>MGLFKRINLALSRRIHWRLPNALTEPLFPDYERLILQYVSKLDAGTVLDVGAGYLLPDSLKYQRNPNITLIGMDILPSSLEQNTDIDAAVIADACKPWPFEDNTFDVVFSRSVMEHLYDNDTFVSEMHRTLKPGGICIHVLPGKHAPFSILNRLLPNKVTKKLVEWAFPERKGELGFVAYYHHCSPPALQRLFERNGFTIEYERLRYYQSAYYVAFFPVFFLSVIYDWVVWKFGAKRLASQMLIVAGKEKIKAVNKSD</sequence>
<keyword evidence="3" id="KW-0808">Transferase</keyword>
<keyword evidence="3" id="KW-0830">Ubiquinone</keyword>
<keyword evidence="1" id="KW-0472">Membrane</keyword>
<accession>A0A1M5LH15</accession>
<dbReference type="PANTHER" id="PTHR43861:SF1">
    <property type="entry name" value="TRANS-ACONITATE 2-METHYLTRANSFERASE"/>
    <property type="match status" value="1"/>
</dbReference>
<dbReference type="OrthoDB" id="529208at2"/>
<dbReference type="RefSeq" id="WP_073323225.1">
    <property type="nucleotide sequence ID" value="NZ_FQWD01000004.1"/>
</dbReference>
<dbReference type="CDD" id="cd02440">
    <property type="entry name" value="AdoMet_MTases"/>
    <property type="match status" value="1"/>
</dbReference>
<dbReference type="EMBL" id="FQWD01000004">
    <property type="protein sequence ID" value="SHG64434.1"/>
    <property type="molecule type" value="Genomic_DNA"/>
</dbReference>
<keyword evidence="1" id="KW-1133">Transmembrane helix</keyword>
<keyword evidence="4" id="KW-1185">Reference proteome</keyword>
<keyword evidence="1" id="KW-0812">Transmembrane</keyword>
<dbReference type="GO" id="GO:0032259">
    <property type="term" value="P:methylation"/>
    <property type="evidence" value="ECO:0007669"/>
    <property type="project" value="UniProtKB-KW"/>
</dbReference>
<dbReference type="InterPro" id="IPR013216">
    <property type="entry name" value="Methyltransf_11"/>
</dbReference>
<dbReference type="Gene3D" id="3.40.50.150">
    <property type="entry name" value="Vaccinia Virus protein VP39"/>
    <property type="match status" value="1"/>
</dbReference>
<proteinExistence type="predicted"/>
<feature type="domain" description="Methyltransferase type 11" evidence="2">
    <location>
        <begin position="48"/>
        <end position="138"/>
    </location>
</feature>